<name>A0A8X7PU27_BRACI</name>
<evidence type="ECO:0000259" key="1">
    <source>
        <dbReference type="Pfam" id="PF22600"/>
    </source>
</evidence>
<dbReference type="InterPro" id="IPR043519">
    <property type="entry name" value="NT_sf"/>
</dbReference>
<dbReference type="CDD" id="cd05402">
    <property type="entry name" value="NT_PAP_TUTase"/>
    <property type="match status" value="1"/>
</dbReference>
<dbReference type="PANTHER" id="PTHR12271:SF123">
    <property type="entry name" value="PROTEIN HESO1"/>
    <property type="match status" value="1"/>
</dbReference>
<gene>
    <name evidence="2" type="ORF">Bca52824_077673</name>
</gene>
<evidence type="ECO:0000313" key="3">
    <source>
        <dbReference type="Proteomes" id="UP000886595"/>
    </source>
</evidence>
<reference evidence="2 3" key="1">
    <citation type="submission" date="2020-02" db="EMBL/GenBank/DDBJ databases">
        <authorList>
            <person name="Ma Q."/>
            <person name="Huang Y."/>
            <person name="Song X."/>
            <person name="Pei D."/>
        </authorList>
    </citation>
    <scope>NUCLEOTIDE SEQUENCE [LARGE SCALE GENOMIC DNA]</scope>
    <source>
        <strain evidence="2">Sxm20200214</strain>
        <tissue evidence="2">Leaf</tissue>
    </source>
</reference>
<dbReference type="Pfam" id="PF22600">
    <property type="entry name" value="MTPAP-like_central"/>
    <property type="match status" value="1"/>
</dbReference>
<dbReference type="PANTHER" id="PTHR12271">
    <property type="entry name" value="POLY A POLYMERASE CID PAP -RELATED"/>
    <property type="match status" value="1"/>
</dbReference>
<dbReference type="SUPFAM" id="SSF81631">
    <property type="entry name" value="PAP/OAS1 substrate-binding domain"/>
    <property type="match status" value="1"/>
</dbReference>
<organism evidence="2 3">
    <name type="scientific">Brassica carinata</name>
    <name type="common">Ethiopian mustard</name>
    <name type="synonym">Abyssinian cabbage</name>
    <dbReference type="NCBI Taxonomy" id="52824"/>
    <lineage>
        <taxon>Eukaryota</taxon>
        <taxon>Viridiplantae</taxon>
        <taxon>Streptophyta</taxon>
        <taxon>Embryophyta</taxon>
        <taxon>Tracheophyta</taxon>
        <taxon>Spermatophyta</taxon>
        <taxon>Magnoliopsida</taxon>
        <taxon>eudicotyledons</taxon>
        <taxon>Gunneridae</taxon>
        <taxon>Pentapetalae</taxon>
        <taxon>rosids</taxon>
        <taxon>malvids</taxon>
        <taxon>Brassicales</taxon>
        <taxon>Brassicaceae</taxon>
        <taxon>Brassiceae</taxon>
        <taxon>Brassica</taxon>
    </lineage>
</organism>
<dbReference type="InterPro" id="IPR054708">
    <property type="entry name" value="MTPAP-like_central"/>
</dbReference>
<evidence type="ECO:0000313" key="2">
    <source>
        <dbReference type="EMBL" id="KAG2258379.1"/>
    </source>
</evidence>
<dbReference type="EMBL" id="JAAMPC010000015">
    <property type="protein sequence ID" value="KAG2258379.1"/>
    <property type="molecule type" value="Genomic_DNA"/>
</dbReference>
<protein>
    <recommendedName>
        <fullName evidence="1">Poly(A) RNA polymerase mitochondrial-like central palm domain-containing protein</fullName>
    </recommendedName>
</protein>
<dbReference type="OrthoDB" id="2274644at2759"/>
<dbReference type="SUPFAM" id="SSF81301">
    <property type="entry name" value="Nucleotidyltransferase"/>
    <property type="match status" value="1"/>
</dbReference>
<dbReference type="Gene3D" id="3.30.460.10">
    <property type="entry name" value="Beta Polymerase, domain 2"/>
    <property type="match status" value="1"/>
</dbReference>
<accession>A0A8X7PU27</accession>
<proteinExistence type="predicted"/>
<sequence>MARELILKHVDDNVVDQVKSAAVSSSRTGPPRHFKSQPMNALPRSELLVTTLQDILQFITPTKADFDMRTAIITQLRDVIKHVEGVTVEPYGSFVSNLYTRWSDMDISVVKFSGWKIQSTTDNAKTEPVLRQIYEAMGHSVYWQCASSHCERIERQHQNIPCDVSIDNVKGLLKSRFLLWIGGIDSRFHDLVLLVKEWAKAHDINNSKNGTFSSYSLCLLVIFHLQVR</sequence>
<dbReference type="Proteomes" id="UP000886595">
    <property type="component" value="Unassembled WGS sequence"/>
</dbReference>
<dbReference type="AlphaFoldDB" id="A0A8X7PU27"/>
<comment type="caution">
    <text evidence="2">The sequence shown here is derived from an EMBL/GenBank/DDBJ whole genome shotgun (WGS) entry which is preliminary data.</text>
</comment>
<dbReference type="Gene3D" id="1.10.1410.10">
    <property type="match status" value="1"/>
</dbReference>
<keyword evidence="3" id="KW-1185">Reference proteome</keyword>
<feature type="domain" description="Poly(A) RNA polymerase mitochondrial-like central palm" evidence="1">
    <location>
        <begin position="51"/>
        <end position="178"/>
    </location>
</feature>
<dbReference type="GO" id="GO:0050265">
    <property type="term" value="F:RNA uridylyltransferase activity"/>
    <property type="evidence" value="ECO:0007669"/>
    <property type="project" value="TreeGrafter"/>
</dbReference>
<dbReference type="GO" id="GO:0031123">
    <property type="term" value="P:RNA 3'-end processing"/>
    <property type="evidence" value="ECO:0007669"/>
    <property type="project" value="TreeGrafter"/>
</dbReference>